<evidence type="ECO:0000256" key="1">
    <source>
        <dbReference type="SAM" id="MobiDB-lite"/>
    </source>
</evidence>
<accession>A0A915LGA4</accession>
<feature type="compositionally biased region" description="Gly residues" evidence="1">
    <location>
        <begin position="16"/>
        <end position="33"/>
    </location>
</feature>
<feature type="compositionally biased region" description="Pro residues" evidence="1">
    <location>
        <begin position="74"/>
        <end position="85"/>
    </location>
</feature>
<dbReference type="WBParaSite" id="scaffold11445_cov247.g15589">
    <property type="protein sequence ID" value="scaffold11445_cov247.g15589"/>
    <property type="gene ID" value="scaffold11445_cov247.g15589"/>
</dbReference>
<feature type="compositionally biased region" description="Polar residues" evidence="1">
    <location>
        <begin position="107"/>
        <end position="122"/>
    </location>
</feature>
<keyword evidence="2" id="KW-1185">Reference proteome</keyword>
<dbReference type="Proteomes" id="UP000887561">
    <property type="component" value="Unplaced"/>
</dbReference>
<sequence length="140" mass="13952">MLAQRDNTNNDSSSSSGGGLIRTPREGGGGYGVNAGVFAGTYGGSESVASPYGPYGSLNSQTGGGSYSGLSPWPLIPGRPQPPLQPSTNGGNSSTGGGLLRLEETARTGQGTIRQIPLTENVQTEAGGGGQQHEGSGETV</sequence>
<dbReference type="AlphaFoldDB" id="A0A915LGA4"/>
<feature type="region of interest" description="Disordered" evidence="1">
    <location>
        <begin position="1"/>
        <end position="140"/>
    </location>
</feature>
<reference evidence="3" key="1">
    <citation type="submission" date="2022-11" db="UniProtKB">
        <authorList>
            <consortium name="WormBaseParasite"/>
        </authorList>
    </citation>
    <scope>IDENTIFICATION</scope>
</reference>
<evidence type="ECO:0000313" key="2">
    <source>
        <dbReference type="Proteomes" id="UP000887561"/>
    </source>
</evidence>
<proteinExistence type="predicted"/>
<feature type="compositionally biased region" description="Polar residues" evidence="1">
    <location>
        <begin position="1"/>
        <end position="11"/>
    </location>
</feature>
<name>A0A915LGA4_MELJA</name>
<evidence type="ECO:0000313" key="3">
    <source>
        <dbReference type="WBParaSite" id="scaffold11445_cov247.g15589"/>
    </source>
</evidence>
<protein>
    <submittedName>
        <fullName evidence="3">Uncharacterized protein</fullName>
    </submittedName>
</protein>
<organism evidence="2 3">
    <name type="scientific">Meloidogyne javanica</name>
    <name type="common">Root-knot nematode worm</name>
    <dbReference type="NCBI Taxonomy" id="6303"/>
    <lineage>
        <taxon>Eukaryota</taxon>
        <taxon>Metazoa</taxon>
        <taxon>Ecdysozoa</taxon>
        <taxon>Nematoda</taxon>
        <taxon>Chromadorea</taxon>
        <taxon>Rhabditida</taxon>
        <taxon>Tylenchina</taxon>
        <taxon>Tylenchomorpha</taxon>
        <taxon>Tylenchoidea</taxon>
        <taxon>Meloidogynidae</taxon>
        <taxon>Meloidogyninae</taxon>
        <taxon>Meloidogyne</taxon>
        <taxon>Meloidogyne incognita group</taxon>
    </lineage>
</organism>